<dbReference type="RefSeq" id="WP_271798817.1">
    <property type="nucleotide sequence ID" value="NZ_JAQMTU010000045.1"/>
</dbReference>
<dbReference type="Gene3D" id="3.40.630.30">
    <property type="match status" value="1"/>
</dbReference>
<name>A0ABT5A3S8_9CYAN</name>
<gene>
    <name evidence="2" type="ORF">PN492_08455</name>
</gene>
<dbReference type="EMBL" id="JAQMTU010000045">
    <property type="protein sequence ID" value="MDB9486576.1"/>
    <property type="molecule type" value="Genomic_DNA"/>
</dbReference>
<dbReference type="InterPro" id="IPR016181">
    <property type="entry name" value="Acyl_CoA_acyltransferase"/>
</dbReference>
<sequence length="707" mass="81895">MIKEEHLNFNIQEISSDSEHLKIIISLGDANSETLGFLPYGAFYELAGKGRILGCISSTGTCVGYLLYGINRRYSRVKLTHLCVDKTWRDRGIAKLLIQKLKEKTQQLYGILASCRRDYNIDDMWGSLGFVANHERPGKSKDGSILTEWWLDYGHHNLLTNLAYKQTESRLCVAIDANIFFDLVDDEKFDNEGKESKVLIADWLEIEVELCVTDEIKNEINRNSDARKREKLRAAINNFTLLPYIQEEFEKTCNTIRKYFPENMTASDASDLRQIARVISSQINTPYFLTRDKRLLSIEEEIYQEFKLNIIHPVDFIVKLDELRRETEYQPESLGGTDIENKRLQSGDIDLIIELFLAYSQGERKVDFRKKIRNFLSNTEDFKCFTVGRSGEEPIAFIIYERTENRELKVPVFRFRDSKITPTILRRCIFQCFSSSASEKRKFTRITEKYLDDKTISALLEDSFFHTETGWLRANLAIAQKAVDISSHILNICQESGQGYEQYIPFSDILLNDELVKNSEIMADIERRLYPLKITDAEIATYIIPIKSRWAKELFDKELAEEGIWRAKEELALKREVVYYSSKRKMKYPGRILWYVTASPDDKNSSAILGAIRACSRLDEVTIGKPKDLYKTYRRLGIYSFQDVLKTAQEDLSKDIKAVKFSDTELFTNPIRFADIKTIINRPIQLQSSSKISPEEFTMLYNIGTST</sequence>
<dbReference type="Proteomes" id="UP001212123">
    <property type="component" value="Unassembled WGS sequence"/>
</dbReference>
<reference evidence="2 3" key="1">
    <citation type="submission" date="2023-01" db="EMBL/GenBank/DDBJ databases">
        <title>Genomes from the Australian National Cyanobacteria Reference Collection.</title>
        <authorList>
            <person name="Willis A."/>
            <person name="Lee E.M.F."/>
        </authorList>
    </citation>
    <scope>NUCLEOTIDE SEQUENCE [LARGE SCALE GENOMIC DNA]</scope>
    <source>
        <strain evidence="2 3">CS-537/01</strain>
    </source>
</reference>
<dbReference type="GO" id="GO:0016746">
    <property type="term" value="F:acyltransferase activity"/>
    <property type="evidence" value="ECO:0007669"/>
    <property type="project" value="UniProtKB-KW"/>
</dbReference>
<dbReference type="PROSITE" id="PS51186">
    <property type="entry name" value="GNAT"/>
    <property type="match status" value="1"/>
</dbReference>
<organism evidence="2 3">
    <name type="scientific">Dolichospermum circinale CS-537/01</name>
    <dbReference type="NCBI Taxonomy" id="3021739"/>
    <lineage>
        <taxon>Bacteria</taxon>
        <taxon>Bacillati</taxon>
        <taxon>Cyanobacteriota</taxon>
        <taxon>Cyanophyceae</taxon>
        <taxon>Nostocales</taxon>
        <taxon>Aphanizomenonaceae</taxon>
        <taxon>Dolichospermum</taxon>
        <taxon>Dolichospermum circinale</taxon>
    </lineage>
</organism>
<keyword evidence="3" id="KW-1185">Reference proteome</keyword>
<dbReference type="SUPFAM" id="SSF55729">
    <property type="entry name" value="Acyl-CoA N-acyltransferases (Nat)"/>
    <property type="match status" value="1"/>
</dbReference>
<accession>A0ABT5A3S8</accession>
<evidence type="ECO:0000313" key="2">
    <source>
        <dbReference type="EMBL" id="MDB9486576.1"/>
    </source>
</evidence>
<evidence type="ECO:0000313" key="3">
    <source>
        <dbReference type="Proteomes" id="UP001212123"/>
    </source>
</evidence>
<dbReference type="CDD" id="cd04301">
    <property type="entry name" value="NAT_SF"/>
    <property type="match status" value="1"/>
</dbReference>
<keyword evidence="2" id="KW-0012">Acyltransferase</keyword>
<keyword evidence="2" id="KW-0808">Transferase</keyword>
<dbReference type="Pfam" id="PF13673">
    <property type="entry name" value="Acetyltransf_10"/>
    <property type="match status" value="1"/>
</dbReference>
<proteinExistence type="predicted"/>
<dbReference type="EC" id="2.3.1.-" evidence="2"/>
<dbReference type="InterPro" id="IPR000182">
    <property type="entry name" value="GNAT_dom"/>
</dbReference>
<comment type="caution">
    <text evidence="2">The sequence shown here is derived from an EMBL/GenBank/DDBJ whole genome shotgun (WGS) entry which is preliminary data.</text>
</comment>
<evidence type="ECO:0000259" key="1">
    <source>
        <dbReference type="PROSITE" id="PS51186"/>
    </source>
</evidence>
<protein>
    <submittedName>
        <fullName evidence="2">GNAT family N-acetyltransferase</fullName>
        <ecNumber evidence="2">2.3.1.-</ecNumber>
    </submittedName>
</protein>
<feature type="domain" description="N-acetyltransferase" evidence="1">
    <location>
        <begin position="9"/>
        <end position="152"/>
    </location>
</feature>